<evidence type="ECO:0000313" key="5">
    <source>
        <dbReference type="Proteomes" id="UP001176521"/>
    </source>
</evidence>
<accession>A0AAN6GJW4</accession>
<keyword evidence="1" id="KW-0238">DNA-binding</keyword>
<feature type="region of interest" description="Disordered" evidence="2">
    <location>
        <begin position="312"/>
        <end position="346"/>
    </location>
</feature>
<dbReference type="Proteomes" id="UP001176521">
    <property type="component" value="Unassembled WGS sequence"/>
</dbReference>
<dbReference type="SUPFAM" id="SSF47095">
    <property type="entry name" value="HMG-box"/>
    <property type="match status" value="1"/>
</dbReference>
<feature type="domain" description="HMG box" evidence="3">
    <location>
        <begin position="196"/>
        <end position="284"/>
    </location>
</feature>
<name>A0AAN6GJW4_9BASI</name>
<organism evidence="4 5">
    <name type="scientific">Tilletia horrida</name>
    <dbReference type="NCBI Taxonomy" id="155126"/>
    <lineage>
        <taxon>Eukaryota</taxon>
        <taxon>Fungi</taxon>
        <taxon>Dikarya</taxon>
        <taxon>Basidiomycota</taxon>
        <taxon>Ustilaginomycotina</taxon>
        <taxon>Exobasidiomycetes</taxon>
        <taxon>Tilletiales</taxon>
        <taxon>Tilletiaceae</taxon>
        <taxon>Tilletia</taxon>
    </lineage>
</organism>
<dbReference type="PROSITE" id="PS50118">
    <property type="entry name" value="HMG_BOX_2"/>
    <property type="match status" value="1"/>
</dbReference>
<dbReference type="AlphaFoldDB" id="A0AAN6GJW4"/>
<sequence length="766" mass="79791">MGANPSAYGFTRHQPLSQLQLPGATSVQAAGSRADHSATPAGPLLVQPFVPAGLDNVGQQPAPLVGQGFFDAPRGPAGLACRPPASSQDEAAAMQGEQGSSSGFLTHFGGHASLSADGLHSQGSSARQDHLQNGMETWSGDTSPSTANAEDVDSSDMSGGPRLSAEGSANALPPASMTTELDPKMRQQAPRSDGAPRRPMNAFLLFSRYRRKEAQLAGGSTVTTAQFSAQLGEEWRSLPEVGIPVRTPRIAIRRAAERFERREFWRAQAVQIREDFNRQFPAYRYSRTKKKAKSERGVHLYNHQQQYDYDQSFDASSSSMGSPSTSYTQGAGQGMGGSSHTSMTNTGRVSLSSIASQQNAYPASLWTTRNALVRSDQYGSPQYAPPAQGAVQSNPTASWWNAGSSMQALGGSAGYGSHGQQLQSYSVPPSATSTPITTAASVPNMSTAFGAMTPAHDMAMASGRTSAALHPAAPTTGVGPAHAWMWSSPDPSGAAAAGLRQNDQTHSRVQSQDSIAAHSEGGFTNSSSEAPGAGSGFQPMRFPLMPHVGVRHTSSRSVSDSLVGGNPSAAVSFSAPMPPTLAGTDMAGSAEAAETEAHCSSLDPSRTVVMRPAGCIQTQPPRTTTAGNLHHPSAALYAQTLQESQFVAAAAAAGHLSALNFALRQPPGYDAALVVCGPGPAAGLQAQAQAQASLQGFRFPPGVSSAGPSSTMAEASTLNHGFRSFEENTSPMTQTASLMRLPAGAKEPQQEQQQQQQQHQPGAGNI</sequence>
<feature type="compositionally biased region" description="Polar residues" evidence="2">
    <location>
        <begin position="134"/>
        <end position="148"/>
    </location>
</feature>
<feature type="compositionally biased region" description="Polar residues" evidence="2">
    <location>
        <begin position="501"/>
        <end position="514"/>
    </location>
</feature>
<feature type="compositionally biased region" description="Low complexity" evidence="2">
    <location>
        <begin position="750"/>
        <end position="760"/>
    </location>
</feature>
<proteinExistence type="predicted"/>
<keyword evidence="1" id="KW-0539">Nucleus</keyword>
<dbReference type="GO" id="GO:0005634">
    <property type="term" value="C:nucleus"/>
    <property type="evidence" value="ECO:0007669"/>
    <property type="project" value="UniProtKB-UniRule"/>
</dbReference>
<comment type="caution">
    <text evidence="4">The sequence shown here is derived from an EMBL/GenBank/DDBJ whole genome shotgun (WGS) entry which is preliminary data.</text>
</comment>
<evidence type="ECO:0000313" key="4">
    <source>
        <dbReference type="EMBL" id="KAK0537987.1"/>
    </source>
</evidence>
<dbReference type="GO" id="GO:0003677">
    <property type="term" value="F:DNA binding"/>
    <property type="evidence" value="ECO:0007669"/>
    <property type="project" value="UniProtKB-UniRule"/>
</dbReference>
<feature type="region of interest" description="Disordered" evidence="2">
    <location>
        <begin position="1"/>
        <end position="42"/>
    </location>
</feature>
<evidence type="ECO:0000259" key="3">
    <source>
        <dbReference type="PROSITE" id="PS50118"/>
    </source>
</evidence>
<gene>
    <name evidence="4" type="primary">gei-3</name>
    <name evidence="4" type="ORF">OC842_001428</name>
</gene>
<protein>
    <submittedName>
        <fullName evidence="4">DNA binding</fullName>
    </submittedName>
</protein>
<feature type="region of interest" description="Disordered" evidence="2">
    <location>
        <begin position="134"/>
        <end position="199"/>
    </location>
</feature>
<evidence type="ECO:0000256" key="2">
    <source>
        <dbReference type="SAM" id="MobiDB-lite"/>
    </source>
</evidence>
<dbReference type="EMBL" id="JAPDMQ010000051">
    <property type="protein sequence ID" value="KAK0537987.1"/>
    <property type="molecule type" value="Genomic_DNA"/>
</dbReference>
<feature type="region of interest" description="Disordered" evidence="2">
    <location>
        <begin position="724"/>
        <end position="766"/>
    </location>
</feature>
<dbReference type="InterPro" id="IPR009071">
    <property type="entry name" value="HMG_box_dom"/>
</dbReference>
<feature type="region of interest" description="Disordered" evidence="2">
    <location>
        <begin position="411"/>
        <end position="438"/>
    </location>
</feature>
<feature type="region of interest" description="Disordered" evidence="2">
    <location>
        <begin position="76"/>
        <end position="109"/>
    </location>
</feature>
<feature type="compositionally biased region" description="Low complexity" evidence="2">
    <location>
        <begin position="312"/>
        <end position="329"/>
    </location>
</feature>
<keyword evidence="5" id="KW-1185">Reference proteome</keyword>
<dbReference type="Gene3D" id="1.10.30.10">
    <property type="entry name" value="High mobility group box domain"/>
    <property type="match status" value="1"/>
</dbReference>
<feature type="compositionally biased region" description="Polar residues" evidence="2">
    <location>
        <begin position="14"/>
        <end position="29"/>
    </location>
</feature>
<reference evidence="4" key="1">
    <citation type="journal article" date="2023" name="PhytoFront">
        <title>Draft Genome Resources of Seven Strains of Tilletia horrida, Causal Agent of Kernel Smut of Rice.</title>
        <authorList>
            <person name="Khanal S."/>
            <person name="Antony Babu S."/>
            <person name="Zhou X.G."/>
        </authorList>
    </citation>
    <scope>NUCLEOTIDE SEQUENCE</scope>
    <source>
        <strain evidence="4">TX3</strain>
    </source>
</reference>
<dbReference type="InterPro" id="IPR036910">
    <property type="entry name" value="HMG_box_dom_sf"/>
</dbReference>
<evidence type="ECO:0000256" key="1">
    <source>
        <dbReference type="PROSITE-ProRule" id="PRU00267"/>
    </source>
</evidence>
<feature type="region of interest" description="Disordered" evidence="2">
    <location>
        <begin position="485"/>
        <end position="541"/>
    </location>
</feature>
<feature type="compositionally biased region" description="Polar residues" evidence="2">
    <location>
        <begin position="727"/>
        <end position="737"/>
    </location>
</feature>
<feature type="DNA-binding region" description="HMG box" evidence="1">
    <location>
        <begin position="196"/>
        <end position="284"/>
    </location>
</feature>
<feature type="compositionally biased region" description="Low complexity" evidence="2">
    <location>
        <begin position="426"/>
        <end position="438"/>
    </location>
</feature>